<dbReference type="RefSeq" id="WP_189562762.1">
    <property type="nucleotide sequence ID" value="NZ_BMXF01000001.1"/>
</dbReference>
<organism evidence="5 6">
    <name type="scientific">Persicitalea jodogahamensis</name>
    <dbReference type="NCBI Taxonomy" id="402147"/>
    <lineage>
        <taxon>Bacteria</taxon>
        <taxon>Pseudomonadati</taxon>
        <taxon>Bacteroidota</taxon>
        <taxon>Cytophagia</taxon>
        <taxon>Cytophagales</taxon>
        <taxon>Spirosomataceae</taxon>
        <taxon>Persicitalea</taxon>
    </lineage>
</organism>
<dbReference type="EMBL" id="BMXF01000001">
    <property type="protein sequence ID" value="GHB54808.1"/>
    <property type="molecule type" value="Genomic_DNA"/>
</dbReference>
<dbReference type="PANTHER" id="PTHR43300:SF7">
    <property type="entry name" value="UDP-N-ACETYLBACILLOSAMINE N-ACETYLTRANSFERASE"/>
    <property type="match status" value="1"/>
</dbReference>
<dbReference type="PANTHER" id="PTHR43300">
    <property type="entry name" value="ACETYLTRANSFERASE"/>
    <property type="match status" value="1"/>
</dbReference>
<dbReference type="SUPFAM" id="SSF51161">
    <property type="entry name" value="Trimeric LpxA-like enzymes"/>
    <property type="match status" value="1"/>
</dbReference>
<keyword evidence="6" id="KW-1185">Reference proteome</keyword>
<gene>
    <name evidence="5" type="ORF">GCM10007390_04910</name>
</gene>
<sequence>MLLYGASGHAKVINSILRATGQEVTAIFDDDLGKKNLGDIAVVGQYDPDFQTAAPLIISIGYNDIRRKVAGKIRHRFGRAIHPSALIDETATIGEGTVIMPGVIVQADARIGRHVIVNTAATVDHDCLLGDFVHIAPGVVLCGAVQVGESTLIGAGCVVAPNLTIGANCLIAAGSVVTTHIPDGATVRGNPARVVGNFEAGSPR</sequence>
<evidence type="ECO:0000259" key="4">
    <source>
        <dbReference type="Pfam" id="PF17836"/>
    </source>
</evidence>
<feature type="binding site" evidence="3">
    <location>
        <position position="134"/>
    </location>
    <ligand>
        <name>acetyl-CoA</name>
        <dbReference type="ChEBI" id="CHEBI:57288"/>
    </ligand>
</feature>
<reference evidence="5 6" key="1">
    <citation type="journal article" date="2014" name="Int. J. Syst. Evol. Microbiol.">
        <title>Complete genome sequence of Corynebacterium casei LMG S-19264T (=DSM 44701T), isolated from a smear-ripened cheese.</title>
        <authorList>
            <consortium name="US DOE Joint Genome Institute (JGI-PGF)"/>
            <person name="Walter F."/>
            <person name="Albersmeier A."/>
            <person name="Kalinowski J."/>
            <person name="Ruckert C."/>
        </authorList>
    </citation>
    <scope>NUCLEOTIDE SEQUENCE [LARGE SCALE GENOMIC DNA]</scope>
    <source>
        <strain evidence="5 6">KCTC 12866</strain>
    </source>
</reference>
<comment type="similarity">
    <text evidence="1">Belongs to the transferase hexapeptide repeat family.</text>
</comment>
<dbReference type="Gene3D" id="2.160.10.10">
    <property type="entry name" value="Hexapeptide repeat proteins"/>
    <property type="match status" value="1"/>
</dbReference>
<dbReference type="CDD" id="cd03360">
    <property type="entry name" value="LbH_AT_putative"/>
    <property type="match status" value="1"/>
</dbReference>
<feature type="site" description="Increases basicity of active site His" evidence="2">
    <location>
        <position position="126"/>
    </location>
</feature>
<feature type="binding site" evidence="3">
    <location>
        <position position="61"/>
    </location>
    <ligand>
        <name>substrate</name>
    </ligand>
</feature>
<name>A0A8J3D586_9BACT</name>
<proteinExistence type="inferred from homology"/>
<feature type="binding site" evidence="3">
    <location>
        <begin position="7"/>
        <end position="9"/>
    </location>
    <ligand>
        <name>substrate</name>
    </ligand>
</feature>
<dbReference type="NCBIfam" id="TIGR03570">
    <property type="entry name" value="NeuD_NnaD"/>
    <property type="match status" value="1"/>
</dbReference>
<feature type="domain" description="PglD N-terminal" evidence="4">
    <location>
        <begin position="2"/>
        <end position="72"/>
    </location>
</feature>
<dbReference type="InterPro" id="IPR011004">
    <property type="entry name" value="Trimer_LpxA-like_sf"/>
</dbReference>
<dbReference type="Proteomes" id="UP000598271">
    <property type="component" value="Unassembled WGS sequence"/>
</dbReference>
<dbReference type="InterPro" id="IPR001451">
    <property type="entry name" value="Hexapep"/>
</dbReference>
<dbReference type="Pfam" id="PF00132">
    <property type="entry name" value="Hexapep"/>
    <property type="match status" value="2"/>
</dbReference>
<dbReference type="InterPro" id="IPR020019">
    <property type="entry name" value="AcTrfase_PglD-like"/>
</dbReference>
<comment type="caution">
    <text evidence="5">The sequence shown here is derived from an EMBL/GenBank/DDBJ whole genome shotgun (WGS) entry which is preliminary data.</text>
</comment>
<dbReference type="Gene3D" id="3.40.50.20">
    <property type="match status" value="1"/>
</dbReference>
<evidence type="ECO:0000313" key="6">
    <source>
        <dbReference type="Proteomes" id="UP000598271"/>
    </source>
</evidence>
<evidence type="ECO:0000313" key="5">
    <source>
        <dbReference type="EMBL" id="GHB54808.1"/>
    </source>
</evidence>
<dbReference type="InterPro" id="IPR050179">
    <property type="entry name" value="Trans_hexapeptide_repeat"/>
</dbReference>
<feature type="active site" description="Proton acceptor" evidence="2">
    <location>
        <position position="125"/>
    </location>
</feature>
<protein>
    <submittedName>
        <fullName evidence="5">Acetyltransferase</fullName>
    </submittedName>
</protein>
<evidence type="ECO:0000256" key="2">
    <source>
        <dbReference type="PIRSR" id="PIRSR620019-1"/>
    </source>
</evidence>
<evidence type="ECO:0000256" key="1">
    <source>
        <dbReference type="ARBA" id="ARBA00007274"/>
    </source>
</evidence>
<accession>A0A8J3D586</accession>
<dbReference type="InterPro" id="IPR041561">
    <property type="entry name" value="PglD_N"/>
</dbReference>
<dbReference type="AlphaFoldDB" id="A0A8J3D586"/>
<evidence type="ECO:0000256" key="3">
    <source>
        <dbReference type="PIRSR" id="PIRSR620019-2"/>
    </source>
</evidence>
<dbReference type="Pfam" id="PF17836">
    <property type="entry name" value="PglD_N"/>
    <property type="match status" value="1"/>
</dbReference>